<gene>
    <name evidence="1" type="ORF">FGO68_gene9452</name>
</gene>
<protein>
    <submittedName>
        <fullName evidence="1">Uncharacterized protein</fullName>
    </submittedName>
</protein>
<comment type="caution">
    <text evidence="1">The sequence shown here is derived from an EMBL/GenBank/DDBJ whole genome shotgun (WGS) entry which is preliminary data.</text>
</comment>
<keyword evidence="2" id="KW-1185">Reference proteome</keyword>
<dbReference type="AlphaFoldDB" id="A0A8J8P6Z1"/>
<sequence>MTWETSSPFRAVNVRLALYDYFIACRALFPGCRRCQKNSPSEIFYYVSKYFGSNFKQSSDVVSCGTCDEGMYLYPVSDVVYNGTEYYHEDYTTCVVECNEYDRNFVNNPELMRCEYLGIYCMYGNYTHGCIKPLPTFDGDNNMVLFNYDDYSAGGYLNLRHKDWVSITASSNPSYKFSGRIDNFAFSWLDREPSMPMCSAVVEAQDVYGQLYDYCVLCHQGYIFDTNTNLCIRQCPDNYYAEMYQFTDTAPTSEISLPDSGLQQSLKLIQYQAICSPLHQIRGGRPLPQEDRILGVHELQTRLHVLDQ</sequence>
<accession>A0A8J8P6Z1</accession>
<evidence type="ECO:0000313" key="1">
    <source>
        <dbReference type="EMBL" id="TNV88078.1"/>
    </source>
</evidence>
<reference evidence="1" key="1">
    <citation type="submission" date="2019-06" db="EMBL/GenBank/DDBJ databases">
        <authorList>
            <person name="Zheng W."/>
        </authorList>
    </citation>
    <scope>NUCLEOTIDE SEQUENCE</scope>
    <source>
        <strain evidence="1">QDHG01</strain>
    </source>
</reference>
<evidence type="ECO:0000313" key="2">
    <source>
        <dbReference type="Proteomes" id="UP000785679"/>
    </source>
</evidence>
<organism evidence="1 2">
    <name type="scientific">Halteria grandinella</name>
    <dbReference type="NCBI Taxonomy" id="5974"/>
    <lineage>
        <taxon>Eukaryota</taxon>
        <taxon>Sar</taxon>
        <taxon>Alveolata</taxon>
        <taxon>Ciliophora</taxon>
        <taxon>Intramacronucleata</taxon>
        <taxon>Spirotrichea</taxon>
        <taxon>Stichotrichia</taxon>
        <taxon>Sporadotrichida</taxon>
        <taxon>Halteriidae</taxon>
        <taxon>Halteria</taxon>
    </lineage>
</organism>
<proteinExistence type="predicted"/>
<dbReference type="EMBL" id="RRYP01000078">
    <property type="protein sequence ID" value="TNV88078.1"/>
    <property type="molecule type" value="Genomic_DNA"/>
</dbReference>
<name>A0A8J8P6Z1_HALGN</name>
<dbReference type="Proteomes" id="UP000785679">
    <property type="component" value="Unassembled WGS sequence"/>
</dbReference>